<evidence type="ECO:0008006" key="5">
    <source>
        <dbReference type="Google" id="ProtNLM"/>
    </source>
</evidence>
<dbReference type="STRING" id="1847728.BTM29_11530"/>
<evidence type="ECO:0000256" key="1">
    <source>
        <dbReference type="SAM" id="MobiDB-lite"/>
    </source>
</evidence>
<proteinExistence type="predicted"/>
<feature type="chain" id="PRO_5039383739" description="Lipoprotein" evidence="2">
    <location>
        <begin position="20"/>
        <end position="161"/>
    </location>
</feature>
<evidence type="ECO:0000256" key="2">
    <source>
        <dbReference type="SAM" id="SignalP"/>
    </source>
</evidence>
<dbReference type="OrthoDB" id="2313160at2"/>
<evidence type="ECO:0000313" key="4">
    <source>
        <dbReference type="Proteomes" id="UP000187499"/>
    </source>
</evidence>
<reference evidence="4" key="1">
    <citation type="submission" date="2016-12" db="EMBL/GenBank/DDBJ databases">
        <authorList>
            <person name="Jung M.Y."/>
            <person name="Lee S.H."/>
        </authorList>
    </citation>
    <scope>NUCLEOTIDE SEQUENCE [LARGE SCALE GENOMIC DNA]</scope>
    <source>
        <strain evidence="4">WiKim39</strain>
    </source>
</reference>
<dbReference type="EMBL" id="CP019323">
    <property type="protein sequence ID" value="APX73144.1"/>
    <property type="molecule type" value="Genomic_DNA"/>
</dbReference>
<feature type="signal peptide" evidence="2">
    <location>
        <begin position="1"/>
        <end position="19"/>
    </location>
</feature>
<dbReference type="AlphaFoldDB" id="A0A1P8Q5L4"/>
<dbReference type="RefSeq" id="WP_076617995.1">
    <property type="nucleotide sequence ID" value="NZ_CP019323.1"/>
</dbReference>
<evidence type="ECO:0000313" key="3">
    <source>
        <dbReference type="EMBL" id="APX73144.1"/>
    </source>
</evidence>
<feature type="region of interest" description="Disordered" evidence="1">
    <location>
        <begin position="21"/>
        <end position="50"/>
    </location>
</feature>
<keyword evidence="4" id="KW-1185">Reference proteome</keyword>
<accession>A0A1P8Q5L4</accession>
<name>A0A1P8Q5L4_9LACO</name>
<sequence length="161" mass="17599">MKKMALGILLLSMMTLATACGNNSSTKNSSSTKTESVDKNKIPTANNKKIAKQVEKELNKDGKVGKVSVETEVHDDQSATKKDGSTKPHQVVHALITDKALIKKIDANGNDVDMLKEGIKEIADDYSPELKGHDTITIDYEIDDSQYNTIALNNKNGRIIK</sequence>
<keyword evidence="2" id="KW-0732">Signal</keyword>
<gene>
    <name evidence="3" type="ORF">BTM29_11530</name>
</gene>
<dbReference type="PROSITE" id="PS51257">
    <property type="entry name" value="PROKAR_LIPOPROTEIN"/>
    <property type="match status" value="1"/>
</dbReference>
<protein>
    <recommendedName>
        <fullName evidence="5">Lipoprotein</fullName>
    </recommendedName>
</protein>
<organism evidence="3 4">
    <name type="scientific">Companilactobacillus allii</name>
    <dbReference type="NCBI Taxonomy" id="1847728"/>
    <lineage>
        <taxon>Bacteria</taxon>
        <taxon>Bacillati</taxon>
        <taxon>Bacillota</taxon>
        <taxon>Bacilli</taxon>
        <taxon>Lactobacillales</taxon>
        <taxon>Lactobacillaceae</taxon>
        <taxon>Companilactobacillus</taxon>
    </lineage>
</organism>
<dbReference type="KEGG" id="lalw:BTM29_11530"/>
<dbReference type="Proteomes" id="UP000187499">
    <property type="component" value="Chromosome"/>
</dbReference>
<feature type="compositionally biased region" description="Low complexity" evidence="1">
    <location>
        <begin position="22"/>
        <end position="34"/>
    </location>
</feature>